<evidence type="ECO:0000256" key="1">
    <source>
        <dbReference type="SAM" id="MobiDB-lite"/>
    </source>
</evidence>
<proteinExistence type="predicted"/>
<evidence type="ECO:0000313" key="3">
    <source>
        <dbReference type="Proteomes" id="UP001149140"/>
    </source>
</evidence>
<name>A0A9X3MWJ6_9ACTN</name>
<dbReference type="Proteomes" id="UP001149140">
    <property type="component" value="Unassembled WGS sequence"/>
</dbReference>
<dbReference type="EMBL" id="JAPDOD010000032">
    <property type="protein sequence ID" value="MDA0164241.1"/>
    <property type="molecule type" value="Genomic_DNA"/>
</dbReference>
<feature type="region of interest" description="Disordered" evidence="1">
    <location>
        <begin position="1"/>
        <end position="43"/>
    </location>
</feature>
<reference evidence="2" key="1">
    <citation type="submission" date="2022-10" db="EMBL/GenBank/DDBJ databases">
        <title>The WGS of Solirubrobacter ginsenosidimutans DSM 21036.</title>
        <authorList>
            <person name="Jiang Z."/>
        </authorList>
    </citation>
    <scope>NUCLEOTIDE SEQUENCE</scope>
    <source>
        <strain evidence="2">DSM 21036</strain>
    </source>
</reference>
<protein>
    <submittedName>
        <fullName evidence="2">Uncharacterized protein</fullName>
    </submittedName>
</protein>
<comment type="caution">
    <text evidence="2">The sequence shown here is derived from an EMBL/GenBank/DDBJ whole genome shotgun (WGS) entry which is preliminary data.</text>
</comment>
<accession>A0A9X3MWJ6</accession>
<gene>
    <name evidence="2" type="ORF">OM076_28480</name>
</gene>
<sequence>MTAGPPTPRRSRTATTSEETPDADVPHDAEAPPADPNEEETTVDLVATTINFAPTRG</sequence>
<dbReference type="RefSeq" id="WP_270043492.1">
    <property type="nucleotide sequence ID" value="NZ_JAPDOD010000032.1"/>
</dbReference>
<organism evidence="2 3">
    <name type="scientific">Solirubrobacter ginsenosidimutans</name>
    <dbReference type="NCBI Taxonomy" id="490573"/>
    <lineage>
        <taxon>Bacteria</taxon>
        <taxon>Bacillati</taxon>
        <taxon>Actinomycetota</taxon>
        <taxon>Thermoleophilia</taxon>
        <taxon>Solirubrobacterales</taxon>
        <taxon>Solirubrobacteraceae</taxon>
        <taxon>Solirubrobacter</taxon>
    </lineage>
</organism>
<evidence type="ECO:0000313" key="2">
    <source>
        <dbReference type="EMBL" id="MDA0164241.1"/>
    </source>
</evidence>
<keyword evidence="3" id="KW-1185">Reference proteome</keyword>
<dbReference type="AlphaFoldDB" id="A0A9X3MWJ6"/>